<name>A0AA38X7M6_9EURO</name>
<organism evidence="1 2">
    <name type="scientific">Cladophialophora chaetospira</name>
    <dbReference type="NCBI Taxonomy" id="386627"/>
    <lineage>
        <taxon>Eukaryota</taxon>
        <taxon>Fungi</taxon>
        <taxon>Dikarya</taxon>
        <taxon>Ascomycota</taxon>
        <taxon>Pezizomycotina</taxon>
        <taxon>Eurotiomycetes</taxon>
        <taxon>Chaetothyriomycetidae</taxon>
        <taxon>Chaetothyriales</taxon>
        <taxon>Herpotrichiellaceae</taxon>
        <taxon>Cladophialophora</taxon>
    </lineage>
</organism>
<proteinExistence type="predicted"/>
<comment type="caution">
    <text evidence="1">The sequence shown here is derived from an EMBL/GenBank/DDBJ whole genome shotgun (WGS) entry which is preliminary data.</text>
</comment>
<gene>
    <name evidence="1" type="ORF">H2200_007242</name>
</gene>
<keyword evidence="2" id="KW-1185">Reference proteome</keyword>
<reference evidence="1" key="1">
    <citation type="submission" date="2022-10" db="EMBL/GenBank/DDBJ databases">
        <title>Culturing micro-colonial fungi from biological soil crusts in the Mojave desert and describing Neophaeococcomyces mojavensis, and introducing the new genera and species Taxawa tesnikishii.</title>
        <authorList>
            <person name="Kurbessoian T."/>
            <person name="Stajich J.E."/>
        </authorList>
    </citation>
    <scope>NUCLEOTIDE SEQUENCE</scope>
    <source>
        <strain evidence="1">TK_41</strain>
    </source>
</reference>
<dbReference type="Proteomes" id="UP001172673">
    <property type="component" value="Unassembled WGS sequence"/>
</dbReference>
<accession>A0AA38X7M6</accession>
<sequence length="238" mass="26298">MFKSFELSLLHSLDPSQLPMMYAHLAILITCYIHSIYASFANQGPYPPSYAAFTSTFKEPAIPQVVTNFKSHLIQHKWDENVSHIVTGYMYNSATHGLVRVDEVLDGALGSSLFDYRNASDGSALNKQWLVGPSVGSKPTCFSERVSMPGFPLVTAGILQTNGATFGGVVQDQWVGYAQSWDLLYGGAISVTIYLDVKNVLLGFDFFGPGRRTKVITRFFNIMIGEIDIGVFENFPCK</sequence>
<dbReference type="EMBL" id="JAPDRK010000010">
    <property type="protein sequence ID" value="KAJ9608254.1"/>
    <property type="molecule type" value="Genomic_DNA"/>
</dbReference>
<evidence type="ECO:0000313" key="2">
    <source>
        <dbReference type="Proteomes" id="UP001172673"/>
    </source>
</evidence>
<evidence type="ECO:0000313" key="1">
    <source>
        <dbReference type="EMBL" id="KAJ9608254.1"/>
    </source>
</evidence>
<protein>
    <submittedName>
        <fullName evidence="1">Uncharacterized protein</fullName>
    </submittedName>
</protein>
<dbReference type="AlphaFoldDB" id="A0AA38X7M6"/>